<sequence>MNTSPAIELDPQLRAALGEAARLSESIGPPAPGIDGLREHAACSRRHWNQGGPDVPYGERTVPGPRREIPVVIYRRQASQAPLPVFVYLHGGGFTIGDQWANDRQMRELAQAWGGVVVSADYLHVPEHVFPSAVEEFAALLCWLHRHGNAWGIDGERIAIGGTSAGAVVAFGAAVALAGPGWLRAAVGVVGAFAADPDSPSMRSYGDVGLFPAAAAVAPMFANYLPGTGDRDDPRANLLLADPALLPPTFLAAAEYDVFRDGSTALAQRLRGAGRLHACKVYPGMSHLFFGFSRSVERASECVLDIAAFLRERLGEAA</sequence>
<dbReference type="InterPro" id="IPR029058">
    <property type="entry name" value="AB_hydrolase_fold"/>
</dbReference>
<organism evidence="3 4">
    <name type="scientific">Variovorax paradoxus</name>
    <dbReference type="NCBI Taxonomy" id="34073"/>
    <lineage>
        <taxon>Bacteria</taxon>
        <taxon>Pseudomonadati</taxon>
        <taxon>Pseudomonadota</taxon>
        <taxon>Betaproteobacteria</taxon>
        <taxon>Burkholderiales</taxon>
        <taxon>Comamonadaceae</taxon>
        <taxon>Variovorax</taxon>
    </lineage>
</organism>
<dbReference type="AlphaFoldDB" id="A0AAE3Y569"/>
<dbReference type="EC" id="3.1.1.-" evidence="3"/>
<evidence type="ECO:0000259" key="2">
    <source>
        <dbReference type="Pfam" id="PF07859"/>
    </source>
</evidence>
<evidence type="ECO:0000313" key="4">
    <source>
        <dbReference type="Proteomes" id="UP001184828"/>
    </source>
</evidence>
<dbReference type="PANTHER" id="PTHR48081">
    <property type="entry name" value="AB HYDROLASE SUPERFAMILY PROTEIN C4A8.06C"/>
    <property type="match status" value="1"/>
</dbReference>
<dbReference type="InterPro" id="IPR013094">
    <property type="entry name" value="AB_hydrolase_3"/>
</dbReference>
<dbReference type="GO" id="GO:0016787">
    <property type="term" value="F:hydrolase activity"/>
    <property type="evidence" value="ECO:0007669"/>
    <property type="project" value="UniProtKB-KW"/>
</dbReference>
<proteinExistence type="predicted"/>
<evidence type="ECO:0000256" key="1">
    <source>
        <dbReference type="ARBA" id="ARBA00022801"/>
    </source>
</evidence>
<dbReference type="Proteomes" id="UP001184828">
    <property type="component" value="Unassembled WGS sequence"/>
</dbReference>
<protein>
    <submittedName>
        <fullName evidence="3">Acetyl esterase</fullName>
        <ecNumber evidence="3">3.1.1.-</ecNumber>
    </submittedName>
</protein>
<comment type="caution">
    <text evidence="3">The sequence shown here is derived from an EMBL/GenBank/DDBJ whole genome shotgun (WGS) entry which is preliminary data.</text>
</comment>
<dbReference type="Pfam" id="PF07859">
    <property type="entry name" value="Abhydrolase_3"/>
    <property type="match status" value="1"/>
</dbReference>
<accession>A0AAE3Y569</accession>
<name>A0AAE3Y569_VARPD</name>
<dbReference type="SUPFAM" id="SSF53474">
    <property type="entry name" value="alpha/beta-Hydrolases"/>
    <property type="match status" value="1"/>
</dbReference>
<dbReference type="PANTHER" id="PTHR48081:SF8">
    <property type="entry name" value="ALPHA_BETA HYDROLASE FOLD-3 DOMAIN-CONTAINING PROTEIN-RELATED"/>
    <property type="match status" value="1"/>
</dbReference>
<dbReference type="EMBL" id="JAVDQZ010000011">
    <property type="protein sequence ID" value="MDR6429742.1"/>
    <property type="molecule type" value="Genomic_DNA"/>
</dbReference>
<feature type="domain" description="Alpha/beta hydrolase fold-3" evidence="2">
    <location>
        <begin position="86"/>
        <end position="290"/>
    </location>
</feature>
<dbReference type="Gene3D" id="3.40.50.1820">
    <property type="entry name" value="alpha/beta hydrolase"/>
    <property type="match status" value="1"/>
</dbReference>
<reference evidence="3" key="1">
    <citation type="submission" date="2023-07" db="EMBL/GenBank/DDBJ databases">
        <title>Sorghum-associated microbial communities from plants grown in Nebraska, USA.</title>
        <authorList>
            <person name="Schachtman D."/>
        </authorList>
    </citation>
    <scope>NUCLEOTIDE SEQUENCE</scope>
    <source>
        <strain evidence="3">DS2114</strain>
    </source>
</reference>
<evidence type="ECO:0000313" key="3">
    <source>
        <dbReference type="EMBL" id="MDR6429742.1"/>
    </source>
</evidence>
<keyword evidence="1 3" id="KW-0378">Hydrolase</keyword>
<gene>
    <name evidence="3" type="ORF">J2738_005916</name>
</gene>
<dbReference type="InterPro" id="IPR050300">
    <property type="entry name" value="GDXG_lipolytic_enzyme"/>
</dbReference>
<dbReference type="RefSeq" id="WP_145747177.1">
    <property type="nucleotide sequence ID" value="NZ_JAUSRU010000014.1"/>
</dbReference>